<proteinExistence type="predicted"/>
<dbReference type="EMBL" id="ML977326">
    <property type="protein sequence ID" value="KAF2113955.1"/>
    <property type="molecule type" value="Genomic_DNA"/>
</dbReference>
<organism evidence="1 2">
    <name type="scientific">Lophiotrema nucula</name>
    <dbReference type="NCBI Taxonomy" id="690887"/>
    <lineage>
        <taxon>Eukaryota</taxon>
        <taxon>Fungi</taxon>
        <taxon>Dikarya</taxon>
        <taxon>Ascomycota</taxon>
        <taxon>Pezizomycotina</taxon>
        <taxon>Dothideomycetes</taxon>
        <taxon>Pleosporomycetidae</taxon>
        <taxon>Pleosporales</taxon>
        <taxon>Lophiotremataceae</taxon>
        <taxon>Lophiotrema</taxon>
    </lineage>
</organism>
<dbReference type="OrthoDB" id="3750626at2759"/>
<name>A0A6A5Z3I1_9PLEO</name>
<protein>
    <recommendedName>
        <fullName evidence="3">F-box domain-containing protein</fullName>
    </recommendedName>
</protein>
<evidence type="ECO:0000313" key="2">
    <source>
        <dbReference type="Proteomes" id="UP000799770"/>
    </source>
</evidence>
<evidence type="ECO:0008006" key="3">
    <source>
        <dbReference type="Google" id="ProtNLM"/>
    </source>
</evidence>
<keyword evidence="2" id="KW-1185">Reference proteome</keyword>
<accession>A0A6A5Z3I1</accession>
<gene>
    <name evidence="1" type="ORF">BDV96DRAFT_577342</name>
</gene>
<sequence>MFSNRLECPWYRLPQVNSVLLGEHCYLEDDPSVPWTCKVDDLELELTTEALSFRYPKYRDASSYIRRFTGLKKLVVTLDNYYRVPELQASRYLGNVVSGSYDWFLNYLYPIHETLEVLDIPLIDPSFLDWITPATTFTTFPNLKTLSLPQEALLDNSAGDMKHPTSLLPRGLEELSIYFPYVSIVAWLEKFLGCREYFQDLQKITLWPADDRGDAFEEFVYRKSILGRLDSVGVTINVSIDSEENTTKAEWKDPDYDPFVLEIVEFLQSLPDGS</sequence>
<dbReference type="Proteomes" id="UP000799770">
    <property type="component" value="Unassembled WGS sequence"/>
</dbReference>
<reference evidence="1" key="1">
    <citation type="journal article" date="2020" name="Stud. Mycol.">
        <title>101 Dothideomycetes genomes: a test case for predicting lifestyles and emergence of pathogens.</title>
        <authorList>
            <person name="Haridas S."/>
            <person name="Albert R."/>
            <person name="Binder M."/>
            <person name="Bloem J."/>
            <person name="Labutti K."/>
            <person name="Salamov A."/>
            <person name="Andreopoulos B."/>
            <person name="Baker S."/>
            <person name="Barry K."/>
            <person name="Bills G."/>
            <person name="Bluhm B."/>
            <person name="Cannon C."/>
            <person name="Castanera R."/>
            <person name="Culley D."/>
            <person name="Daum C."/>
            <person name="Ezra D."/>
            <person name="Gonzalez J."/>
            <person name="Henrissat B."/>
            <person name="Kuo A."/>
            <person name="Liang C."/>
            <person name="Lipzen A."/>
            <person name="Lutzoni F."/>
            <person name="Magnuson J."/>
            <person name="Mondo S."/>
            <person name="Nolan M."/>
            <person name="Ohm R."/>
            <person name="Pangilinan J."/>
            <person name="Park H.-J."/>
            <person name="Ramirez L."/>
            <person name="Alfaro M."/>
            <person name="Sun H."/>
            <person name="Tritt A."/>
            <person name="Yoshinaga Y."/>
            <person name="Zwiers L.-H."/>
            <person name="Turgeon B."/>
            <person name="Goodwin S."/>
            <person name="Spatafora J."/>
            <person name="Crous P."/>
            <person name="Grigoriev I."/>
        </authorList>
    </citation>
    <scope>NUCLEOTIDE SEQUENCE</scope>
    <source>
        <strain evidence="1">CBS 627.86</strain>
    </source>
</reference>
<evidence type="ECO:0000313" key="1">
    <source>
        <dbReference type="EMBL" id="KAF2113955.1"/>
    </source>
</evidence>
<dbReference type="AlphaFoldDB" id="A0A6A5Z3I1"/>